<dbReference type="InterPro" id="IPR050471">
    <property type="entry name" value="AB_hydrolase"/>
</dbReference>
<dbReference type="GO" id="GO:0019898">
    <property type="term" value="C:extrinsic component of membrane"/>
    <property type="evidence" value="ECO:0007669"/>
    <property type="project" value="InterPro"/>
</dbReference>
<dbReference type="SUPFAM" id="SSF53474">
    <property type="entry name" value="alpha/beta-Hydrolases"/>
    <property type="match status" value="1"/>
</dbReference>
<keyword evidence="5" id="KW-1185">Reference proteome</keyword>
<dbReference type="EMBL" id="LHPG02000006">
    <property type="protein sequence ID" value="PRW57552.1"/>
    <property type="molecule type" value="Genomic_DNA"/>
</dbReference>
<feature type="domain" description="AB hydrolase-1" evidence="3">
    <location>
        <begin position="465"/>
        <end position="729"/>
    </location>
</feature>
<dbReference type="InterPro" id="IPR000073">
    <property type="entry name" value="AB_hydrolase_1"/>
</dbReference>
<evidence type="ECO:0000313" key="5">
    <source>
        <dbReference type="Proteomes" id="UP000239899"/>
    </source>
</evidence>
<dbReference type="PANTHER" id="PTHR43433:SF10">
    <property type="entry name" value="AB HYDROLASE-1 DOMAIN-CONTAINING PROTEIN"/>
    <property type="match status" value="1"/>
</dbReference>
<proteinExistence type="predicted"/>
<dbReference type="Gene3D" id="3.40.50.1820">
    <property type="entry name" value="alpha/beta hydrolase"/>
    <property type="match status" value="1"/>
</dbReference>
<sequence length="779" mass="82863">MAGGSQDGRTIINSVLGAYGLPQLKPTKGFRVYDDPEEPFTFLYPASWVRRKNNQRAGLAISDYGTADKLSLEIFPEPASSSASDLAAAAVQKLMFPASQVGGDARLEVPPASRIKAEQQEIDGKVYTYIAFTSETTTRSGYQVRRKNLAVAAVRKGSLYVLGCSARSDQFDKEKEAAFETVVQSFRLLPTMVRSFPFEVTLVQPCGEPLAEVEKNGQAYAVASPGQVFEVRFTVHPHPHSAEMLARGLFHSVSVQVDGVDVGYTKSFTCPSTSSFVGFLASGDVQACSYRSFVFSTPQSTENKQAETLQSVEGTVQVQVYNARCTGALQPARQWVGQGATNESVAAVPEGKKWFMQPSLTTGQGALQTERGFIPLAYQRVGGPIATLTLRYETPTTLQLRGVLRQEEPAHRAILQRFPETAAKEEQPAAATVAAGRTLKGDINYSYHLFGNETSSKPPLVMVMGMGATQYAWSLPVLEEMSKTRRVLIFDNALTGLSVDTKAAERSLPLTIPFMAASTVELIKALNLTGASKPDLLGYSLGGMIAQTIAGSHSDAVGAVISVASSYAGRTAPQPEGGINAMLKKLTSEEASDPFLMFPLGAADPAFCNYLNDVVSLQFAAVPNWQGLNTSGYALGTIIPAAAVEAVNVPLDIRAKQAAAVRQHFAGYGTLPRLAAPTNQIMFMGGSKDVIFPIATQSKAAAAVPESWLITVPNAGHGIVFQHPDLFARQVLTFLDSAQTINPDSYAAYYAPANAAVGSATGSLAIAAAAAAAALLALA</sequence>
<dbReference type="STRING" id="3076.A0A2P6TU01"/>
<dbReference type="InterPro" id="IPR002683">
    <property type="entry name" value="PsbP_C"/>
</dbReference>
<evidence type="ECO:0000256" key="1">
    <source>
        <dbReference type="SAM" id="Phobius"/>
    </source>
</evidence>
<dbReference type="SUPFAM" id="SSF55724">
    <property type="entry name" value="Mog1p/PsbP-like"/>
    <property type="match status" value="1"/>
</dbReference>
<dbReference type="AlphaFoldDB" id="A0A2P6TU01"/>
<keyword evidence="1" id="KW-0472">Membrane</keyword>
<dbReference type="GO" id="GO:0009654">
    <property type="term" value="C:photosystem II oxygen evolving complex"/>
    <property type="evidence" value="ECO:0007669"/>
    <property type="project" value="InterPro"/>
</dbReference>
<evidence type="ECO:0000259" key="3">
    <source>
        <dbReference type="Pfam" id="PF12697"/>
    </source>
</evidence>
<evidence type="ECO:0000259" key="2">
    <source>
        <dbReference type="Pfam" id="PF01789"/>
    </source>
</evidence>
<dbReference type="InterPro" id="IPR016123">
    <property type="entry name" value="Mog1/PsbP_a/b/a-sand"/>
</dbReference>
<protein>
    <submittedName>
        <fullName evidence="4">Hydrolase</fullName>
    </submittedName>
</protein>
<reference evidence="4 5" key="1">
    <citation type="journal article" date="2018" name="Plant J.">
        <title>Genome sequences of Chlorella sorokiniana UTEX 1602 and Micractinium conductrix SAG 241.80: implications to maltose excretion by a green alga.</title>
        <authorList>
            <person name="Arriola M.B."/>
            <person name="Velmurugan N."/>
            <person name="Zhang Y."/>
            <person name="Plunkett M.H."/>
            <person name="Hondzo H."/>
            <person name="Barney B.M."/>
        </authorList>
    </citation>
    <scope>NUCLEOTIDE SEQUENCE [LARGE SCALE GENOMIC DNA]</scope>
    <source>
        <strain evidence="5">UTEX 1602</strain>
    </source>
</reference>
<comment type="caution">
    <text evidence="4">The sequence shown here is derived from an EMBL/GenBank/DDBJ whole genome shotgun (WGS) entry which is preliminary data.</text>
</comment>
<dbReference type="GO" id="GO:0005509">
    <property type="term" value="F:calcium ion binding"/>
    <property type="evidence" value="ECO:0007669"/>
    <property type="project" value="InterPro"/>
</dbReference>
<dbReference type="OrthoDB" id="506760at2759"/>
<accession>A0A2P6TU01</accession>
<feature type="domain" description="PsbP C-terminal" evidence="2">
    <location>
        <begin position="28"/>
        <end position="187"/>
    </location>
</feature>
<organism evidence="4 5">
    <name type="scientific">Chlorella sorokiniana</name>
    <name type="common">Freshwater green alga</name>
    <dbReference type="NCBI Taxonomy" id="3076"/>
    <lineage>
        <taxon>Eukaryota</taxon>
        <taxon>Viridiplantae</taxon>
        <taxon>Chlorophyta</taxon>
        <taxon>core chlorophytes</taxon>
        <taxon>Trebouxiophyceae</taxon>
        <taxon>Chlorellales</taxon>
        <taxon>Chlorellaceae</taxon>
        <taxon>Chlorella clade</taxon>
        <taxon>Chlorella</taxon>
    </lineage>
</organism>
<dbReference type="GO" id="GO:0016787">
    <property type="term" value="F:hydrolase activity"/>
    <property type="evidence" value="ECO:0007669"/>
    <property type="project" value="UniProtKB-KW"/>
</dbReference>
<dbReference type="InterPro" id="IPR029058">
    <property type="entry name" value="AB_hydrolase_fold"/>
</dbReference>
<dbReference type="Gene3D" id="3.40.1000.10">
    <property type="entry name" value="Mog1/PsbP, alpha/beta/alpha sandwich"/>
    <property type="match status" value="1"/>
</dbReference>
<dbReference type="Pfam" id="PF12697">
    <property type="entry name" value="Abhydrolase_6"/>
    <property type="match status" value="1"/>
</dbReference>
<feature type="transmembrane region" description="Helical" evidence="1">
    <location>
        <begin position="755"/>
        <end position="778"/>
    </location>
</feature>
<keyword evidence="1" id="KW-0812">Transmembrane</keyword>
<dbReference type="Pfam" id="PF01789">
    <property type="entry name" value="PsbP"/>
    <property type="match status" value="1"/>
</dbReference>
<dbReference type="GO" id="GO:0015979">
    <property type="term" value="P:photosynthesis"/>
    <property type="evidence" value="ECO:0007669"/>
    <property type="project" value="InterPro"/>
</dbReference>
<evidence type="ECO:0000313" key="4">
    <source>
        <dbReference type="EMBL" id="PRW57552.1"/>
    </source>
</evidence>
<dbReference type="PANTHER" id="PTHR43433">
    <property type="entry name" value="HYDROLASE, ALPHA/BETA FOLD FAMILY PROTEIN"/>
    <property type="match status" value="1"/>
</dbReference>
<keyword evidence="4" id="KW-0378">Hydrolase</keyword>
<name>A0A2P6TU01_CHLSO</name>
<keyword evidence="1" id="KW-1133">Transmembrane helix</keyword>
<gene>
    <name evidence="4" type="ORF">C2E21_3672</name>
</gene>
<dbReference type="Proteomes" id="UP000239899">
    <property type="component" value="Unassembled WGS sequence"/>
</dbReference>